<dbReference type="GO" id="GO:0008270">
    <property type="term" value="F:zinc ion binding"/>
    <property type="evidence" value="ECO:0007669"/>
    <property type="project" value="UniProtKB-KW"/>
</dbReference>
<dbReference type="AlphaFoldDB" id="A0AAE1LI30"/>
<dbReference type="Pfam" id="PF13639">
    <property type="entry name" value="zf-RING_2"/>
    <property type="match status" value="1"/>
</dbReference>
<dbReference type="PROSITE" id="PS50089">
    <property type="entry name" value="ZF_RING_2"/>
    <property type="match status" value="1"/>
</dbReference>
<keyword evidence="1 3" id="KW-0863">Zinc-finger</keyword>
<protein>
    <submittedName>
        <fullName evidence="6">E3 ubiquitin-protein ligase AIRP1</fullName>
    </submittedName>
</protein>
<reference evidence="6" key="1">
    <citation type="submission" date="2021-07" db="EMBL/GenBank/DDBJ databases">
        <authorList>
            <person name="Catto M.A."/>
            <person name="Jacobson A."/>
            <person name="Kennedy G."/>
            <person name="Labadie P."/>
            <person name="Hunt B.G."/>
            <person name="Srinivasan R."/>
        </authorList>
    </citation>
    <scope>NUCLEOTIDE SEQUENCE</scope>
    <source>
        <strain evidence="6">PL_HMW_Pooled</strain>
        <tissue evidence="6">Head</tissue>
    </source>
</reference>
<organism evidence="6 7">
    <name type="scientific">Frankliniella fusca</name>
    <dbReference type="NCBI Taxonomy" id="407009"/>
    <lineage>
        <taxon>Eukaryota</taxon>
        <taxon>Metazoa</taxon>
        <taxon>Ecdysozoa</taxon>
        <taxon>Arthropoda</taxon>
        <taxon>Hexapoda</taxon>
        <taxon>Insecta</taxon>
        <taxon>Pterygota</taxon>
        <taxon>Neoptera</taxon>
        <taxon>Paraneoptera</taxon>
        <taxon>Thysanoptera</taxon>
        <taxon>Terebrantia</taxon>
        <taxon>Thripoidea</taxon>
        <taxon>Thripidae</taxon>
        <taxon>Frankliniella</taxon>
    </lineage>
</organism>
<feature type="region of interest" description="Disordered" evidence="4">
    <location>
        <begin position="181"/>
        <end position="219"/>
    </location>
</feature>
<dbReference type="SUPFAM" id="SSF57850">
    <property type="entry name" value="RING/U-box"/>
    <property type="match status" value="1"/>
</dbReference>
<sequence>AMDSASSSSANNFQFARLQSLRECLNPVKIEDEEVLEEAYQTVDDVFALSALSESRALTSASLTTSPSKWAYGRPSASSTLTSVAAVECSPHQRSMAVSQGDGGSPSSPILTPAAPPCVAASACPPPARDGGNDAAPAAAAVIMLAGNQAQDLWRSVSSLFPAELPLTWRLLPAATSSASETAVQPASTNSSIGPISSAVTSRRSVPGKSQVANKSARSVPSFSRLSIPEISSGLRQGALRGTDIVSVSSSEDEEDTRQNVASDKMKRVCRNSFRGSLPSTSSQGFDEENITRVEQLTKRKPGQPKGSKKKPKRHQAWNAGQNNSKLKEVIFLLSFFRLWSFVLGLLFTECNVCFEKSDGRRIMTDCGHRFHQDCLANWNSRNFPNRCPVCDTAYNKTIPFYG</sequence>
<dbReference type="Gene3D" id="3.30.40.10">
    <property type="entry name" value="Zinc/RING finger domain, C3HC4 (zinc finger)"/>
    <property type="match status" value="1"/>
</dbReference>
<dbReference type="InterPro" id="IPR047126">
    <property type="entry name" value="RNF141-like"/>
</dbReference>
<keyword evidence="2" id="KW-0862">Zinc</keyword>
<feature type="compositionally biased region" description="Polar residues" evidence="4">
    <location>
        <begin position="181"/>
        <end position="204"/>
    </location>
</feature>
<feature type="compositionally biased region" description="Basic residues" evidence="4">
    <location>
        <begin position="299"/>
        <end position="316"/>
    </location>
</feature>
<evidence type="ECO:0000256" key="2">
    <source>
        <dbReference type="ARBA" id="ARBA00022833"/>
    </source>
</evidence>
<proteinExistence type="predicted"/>
<feature type="non-terminal residue" evidence="6">
    <location>
        <position position="1"/>
    </location>
</feature>
<dbReference type="Proteomes" id="UP001219518">
    <property type="component" value="Unassembled WGS sequence"/>
</dbReference>
<evidence type="ECO:0000256" key="1">
    <source>
        <dbReference type="ARBA" id="ARBA00022771"/>
    </source>
</evidence>
<dbReference type="InterPro" id="IPR013083">
    <property type="entry name" value="Znf_RING/FYVE/PHD"/>
</dbReference>
<comment type="caution">
    <text evidence="6">The sequence shown here is derived from an EMBL/GenBank/DDBJ whole genome shotgun (WGS) entry which is preliminary data.</text>
</comment>
<evidence type="ECO:0000259" key="5">
    <source>
        <dbReference type="PROSITE" id="PS50089"/>
    </source>
</evidence>
<keyword evidence="1 3" id="KW-0479">Metal-binding</keyword>
<reference evidence="6" key="2">
    <citation type="journal article" date="2023" name="BMC Genomics">
        <title>Pest status, molecular evolution, and epigenetic factors derived from the genome assembly of Frankliniella fusca, a thysanopteran phytovirus vector.</title>
        <authorList>
            <person name="Catto M.A."/>
            <person name="Labadie P.E."/>
            <person name="Jacobson A.L."/>
            <person name="Kennedy G.G."/>
            <person name="Srinivasan R."/>
            <person name="Hunt B.G."/>
        </authorList>
    </citation>
    <scope>NUCLEOTIDE SEQUENCE</scope>
    <source>
        <strain evidence="6">PL_HMW_Pooled</strain>
    </source>
</reference>
<feature type="domain" description="RING-type" evidence="5">
    <location>
        <begin position="351"/>
        <end position="392"/>
    </location>
</feature>
<dbReference type="EMBL" id="JAHWGI010001001">
    <property type="protein sequence ID" value="KAK3920448.1"/>
    <property type="molecule type" value="Genomic_DNA"/>
</dbReference>
<dbReference type="PANTHER" id="PTHR12109">
    <property type="entry name" value="RING FINGER PROTEIN 141-RELATED"/>
    <property type="match status" value="1"/>
</dbReference>
<name>A0AAE1LI30_9NEOP</name>
<keyword evidence="7" id="KW-1185">Reference proteome</keyword>
<evidence type="ECO:0000256" key="4">
    <source>
        <dbReference type="SAM" id="MobiDB-lite"/>
    </source>
</evidence>
<dbReference type="CDD" id="cd16448">
    <property type="entry name" value="RING-H2"/>
    <property type="match status" value="1"/>
</dbReference>
<evidence type="ECO:0000313" key="7">
    <source>
        <dbReference type="Proteomes" id="UP001219518"/>
    </source>
</evidence>
<dbReference type="InterPro" id="IPR001841">
    <property type="entry name" value="Znf_RING"/>
</dbReference>
<gene>
    <name evidence="6" type="ORF">KUF71_009719</name>
</gene>
<accession>A0AAE1LI30</accession>
<evidence type="ECO:0000313" key="6">
    <source>
        <dbReference type="EMBL" id="KAK3920448.1"/>
    </source>
</evidence>
<evidence type="ECO:0000256" key="3">
    <source>
        <dbReference type="PROSITE-ProRule" id="PRU00175"/>
    </source>
</evidence>
<feature type="region of interest" description="Disordered" evidence="4">
    <location>
        <begin position="296"/>
        <end position="320"/>
    </location>
</feature>
<dbReference type="SMART" id="SM00184">
    <property type="entry name" value="RING"/>
    <property type="match status" value="1"/>
</dbReference>